<organism evidence="2">
    <name type="scientific">marine metagenome</name>
    <dbReference type="NCBI Taxonomy" id="408172"/>
    <lineage>
        <taxon>unclassified sequences</taxon>
        <taxon>metagenomes</taxon>
        <taxon>ecological metagenomes</taxon>
    </lineage>
</organism>
<evidence type="ECO:0000259" key="1">
    <source>
        <dbReference type="PROSITE" id="PS50965"/>
    </source>
</evidence>
<accession>A0A382A613</accession>
<name>A0A382A613_9ZZZZ</name>
<proteinExistence type="predicted"/>
<evidence type="ECO:0000313" key="2">
    <source>
        <dbReference type="EMBL" id="SVA96681.1"/>
    </source>
</evidence>
<protein>
    <recommendedName>
        <fullName evidence="1">NERD domain-containing protein</fullName>
    </recommendedName>
</protein>
<feature type="domain" description="NERD" evidence="1">
    <location>
        <begin position="1"/>
        <end position="26"/>
    </location>
</feature>
<gene>
    <name evidence="2" type="ORF">METZ01_LOCUS149535</name>
</gene>
<dbReference type="PROSITE" id="PS50965">
    <property type="entry name" value="NERD"/>
    <property type="match status" value="1"/>
</dbReference>
<reference evidence="2" key="1">
    <citation type="submission" date="2018-05" db="EMBL/GenBank/DDBJ databases">
        <authorList>
            <person name="Lanie J.A."/>
            <person name="Ng W.-L."/>
            <person name="Kazmierczak K.M."/>
            <person name="Andrzejewski T.M."/>
            <person name="Davidsen T.M."/>
            <person name="Wayne K.J."/>
            <person name="Tettelin H."/>
            <person name="Glass J.I."/>
            <person name="Rusch D."/>
            <person name="Podicherti R."/>
            <person name="Tsui H.-C.T."/>
            <person name="Winkler M.E."/>
        </authorList>
    </citation>
    <scope>NUCLEOTIDE SEQUENCE</scope>
</reference>
<sequence length="26" mass="2835">VFEGIVVVIWGDFIIEKTDGSGQVRA</sequence>
<dbReference type="InterPro" id="IPR011528">
    <property type="entry name" value="NERD"/>
</dbReference>
<dbReference type="EMBL" id="UINC01023960">
    <property type="protein sequence ID" value="SVA96681.1"/>
    <property type="molecule type" value="Genomic_DNA"/>
</dbReference>
<dbReference type="AlphaFoldDB" id="A0A382A613"/>
<feature type="non-terminal residue" evidence="2">
    <location>
        <position position="1"/>
    </location>
</feature>